<accession>A0A6G1PIB6</accession>
<dbReference type="InterPro" id="IPR013087">
    <property type="entry name" value="Znf_C2H2_type"/>
</dbReference>
<name>A0A6G1PIB6_CHAAH</name>
<feature type="domain" description="C2H2-type" evidence="11">
    <location>
        <begin position="427"/>
        <end position="454"/>
    </location>
</feature>
<comment type="subcellular location">
    <subcellularLocation>
        <location evidence="1">Nucleus</location>
    </subcellularLocation>
</comment>
<protein>
    <submittedName>
        <fullName evidence="12">Zinc finger E-box-binding homeobox 2 Smad-interacting protein 1 Zinc finger homeobox protein 1b</fullName>
    </submittedName>
</protein>
<dbReference type="FunFam" id="3.30.160.60:FF:001498">
    <property type="entry name" value="Zinc finger protein 404"/>
    <property type="match status" value="1"/>
</dbReference>
<dbReference type="GO" id="GO:0000978">
    <property type="term" value="F:RNA polymerase II cis-regulatory region sequence-specific DNA binding"/>
    <property type="evidence" value="ECO:0007669"/>
    <property type="project" value="TreeGrafter"/>
</dbReference>
<dbReference type="GO" id="GO:0000122">
    <property type="term" value="P:negative regulation of transcription by RNA polymerase II"/>
    <property type="evidence" value="ECO:0007669"/>
    <property type="project" value="UniProtKB-ARBA"/>
</dbReference>
<sequence length="1231" mass="137474">MEQLRVQFFERFSRDARCLPCSKGYRDEQSTFQVKLSAAVFLPVTHMIPGQNLAIKDRRHSANSKIVKKNPNRLVYSMKGSPPHGDFKNDLPCPVHHHTFSLEKKAGKSTSPVLLPVLQMHTRHNGADTERKQDSKVLYFCICAHTLRQHTYAEQVDNSQKPSCYCVKVIHNFKKWDYAEATWMCFEVDSEQVSSLGSDGEDEVGLWCLEPQDCQESLDKRSLTPSEGTEEPGSPARSTRLHSPGSRNYWAQVETEAEAAEDNTTASTANREGDQEPLMMSFKNSDSQNALNAQYEFLAQLRTASTSAGILDHMNHNGMAAAFYQGSMHDELPPAIWSPGAQQRSPEGADVGRNQQACPFCHRMYQRGVSLRDHIKYCQEREGGHMVCPHCGYTATLRAQMERHLAHHQMQDKSSIMLDQGMETRKFKCLQCGKAFKYKHHLKEHLRIHSGEKPYECSNCKKRFSHSGSYSSHLSSKKCLNGGGNGGANAGGASGAFNGHIPSSYHHSFLMSPNAGGGRNSSDKGSPLASQNQDNTRSLRQVTEDSHQLSLHDPNSTAFVRASDMAQLWDPATELSLRASILKGNALVPYPYSGIKFEQILQEMLHRQKKDEEMDRGGAAEDEKSAIHNGGEPDTNMSPGRRRELVRSGEAERSMLGVTCQWCSQVFPSIAVLMQHERYLCKMNREAVDVPECLHNKDHPSSPLFFPRSAVQPENSKPGELANGFSGNNSPLQERRRQSTPQQLMIAIHSPPQPHHDALSSRAYWSSQEKGSPSQPINHSPELSSPRARKRVSSSRFSSPVGLDLRSCLPELSSPQNQAGSPWSAQDEPLDLSLPKQLSDQEGRNKTVNGSSGKGERREFGTQQLRRPSPTSHLAFHHHPVYSGARAPVFPGSLYNGFPIFSQPGLGLPGHDGIAPIPFSQPSNSPVFLSPMAYMMETDPEATLKKIHQERQALMGEVLSRGALDYLSLMEEGLDGDGGPGRKRLKKTDEGLYACDICEKTFQKSSSLLRHKYEHTGKRPHECKICNKAFKHKHHLIEHSRLHSGEKPYQCDKCGKRFSHSGSYSQHMNHRYAYCSKDQDPDQDHEDMPFTPGVGNNLGHRLSDETPLSTEETQTSRSFLSDSSLDGAAEALKEEEEEEEEEEEGKEAGVSDGRDEVAHASLSSEQLEGSHVQESLSKENRDHHDQESCDVRNHIDSVESHTWNRDTEEPNGDLNKFELSLDITDLPRIKT</sequence>
<dbReference type="PANTHER" id="PTHR24391">
    <property type="entry name" value="HISTONE H4 TRANSCRIPTION FACTOR-RELATED"/>
    <property type="match status" value="1"/>
</dbReference>
<feature type="compositionally biased region" description="Acidic residues" evidence="10">
    <location>
        <begin position="1133"/>
        <end position="1145"/>
    </location>
</feature>
<keyword evidence="3" id="KW-0677">Repeat</keyword>
<dbReference type="FunFam" id="3.30.160.60:FF:000013">
    <property type="entry name" value="Putative zinc finger E-box-binding homeobox 2"/>
    <property type="match status" value="2"/>
</dbReference>
<feature type="region of interest" description="Disordered" evidence="10">
    <location>
        <begin position="217"/>
        <end position="280"/>
    </location>
</feature>
<evidence type="ECO:0000256" key="3">
    <source>
        <dbReference type="ARBA" id="ARBA00022737"/>
    </source>
</evidence>
<dbReference type="GO" id="GO:0005634">
    <property type="term" value="C:nucleus"/>
    <property type="evidence" value="ECO:0007669"/>
    <property type="project" value="UniProtKB-SubCell"/>
</dbReference>
<evidence type="ECO:0000313" key="12">
    <source>
        <dbReference type="EMBL" id="KAF3690071.1"/>
    </source>
</evidence>
<dbReference type="GO" id="GO:0008270">
    <property type="term" value="F:zinc ion binding"/>
    <property type="evidence" value="ECO:0007669"/>
    <property type="project" value="UniProtKB-KW"/>
</dbReference>
<dbReference type="PROSITE" id="PS00028">
    <property type="entry name" value="ZINC_FINGER_C2H2_1"/>
    <property type="match status" value="3"/>
</dbReference>
<evidence type="ECO:0000256" key="8">
    <source>
        <dbReference type="ARBA" id="ARBA00023242"/>
    </source>
</evidence>
<gene>
    <name evidence="12" type="ORF">EXN66_Car005743</name>
</gene>
<evidence type="ECO:0000259" key="11">
    <source>
        <dbReference type="PROSITE" id="PS50157"/>
    </source>
</evidence>
<feature type="compositionally biased region" description="Basic and acidic residues" evidence="10">
    <location>
        <begin position="611"/>
        <end position="626"/>
    </location>
</feature>
<evidence type="ECO:0000256" key="4">
    <source>
        <dbReference type="ARBA" id="ARBA00022771"/>
    </source>
</evidence>
<evidence type="ECO:0000256" key="2">
    <source>
        <dbReference type="ARBA" id="ARBA00022723"/>
    </source>
</evidence>
<feature type="region of interest" description="Disordered" evidence="10">
    <location>
        <begin position="508"/>
        <end position="553"/>
    </location>
</feature>
<evidence type="ECO:0000256" key="6">
    <source>
        <dbReference type="ARBA" id="ARBA00023125"/>
    </source>
</evidence>
<feature type="compositionally biased region" description="Polar residues" evidence="10">
    <location>
        <begin position="528"/>
        <end position="541"/>
    </location>
</feature>
<dbReference type="FunFam" id="3.30.160.60:FF:000744">
    <property type="entry name" value="zinc finger E-box-binding homeobox 1"/>
    <property type="match status" value="1"/>
</dbReference>
<feature type="compositionally biased region" description="Polar residues" evidence="10">
    <location>
        <begin position="813"/>
        <end position="824"/>
    </location>
</feature>
<dbReference type="InterPro" id="IPR051574">
    <property type="entry name" value="ZnF_E-box_Homeobox"/>
</dbReference>
<dbReference type="FunFam" id="3.30.160.60:FF:000082">
    <property type="entry name" value="Putative zinc finger E-box-binding homeobox 2"/>
    <property type="match status" value="1"/>
</dbReference>
<keyword evidence="6 12" id="KW-0238">DNA-binding</keyword>
<evidence type="ECO:0000256" key="5">
    <source>
        <dbReference type="ARBA" id="ARBA00022833"/>
    </source>
</evidence>
<feature type="domain" description="C2H2-type" evidence="11">
    <location>
        <begin position="1049"/>
        <end position="1079"/>
    </location>
</feature>
<dbReference type="PROSITE" id="PS50157">
    <property type="entry name" value="ZINC_FINGER_C2H2_2"/>
    <property type="match status" value="4"/>
</dbReference>
<feature type="compositionally biased region" description="Polar residues" evidence="10">
    <location>
        <begin position="1106"/>
        <end position="1124"/>
    </location>
</feature>
<feature type="compositionally biased region" description="Polar residues" evidence="10">
    <location>
        <begin position="1161"/>
        <end position="1175"/>
    </location>
</feature>
<evidence type="ECO:0000313" key="13">
    <source>
        <dbReference type="Proteomes" id="UP000503349"/>
    </source>
</evidence>
<feature type="compositionally biased region" description="Basic and acidic residues" evidence="10">
    <location>
        <begin position="1146"/>
        <end position="1158"/>
    </location>
</feature>
<keyword evidence="4 9" id="KW-0863">Zinc-finger</keyword>
<evidence type="ECO:0000256" key="10">
    <source>
        <dbReference type="SAM" id="MobiDB-lite"/>
    </source>
</evidence>
<dbReference type="InterPro" id="IPR036236">
    <property type="entry name" value="Znf_C2H2_sf"/>
</dbReference>
<dbReference type="AlphaFoldDB" id="A0A6G1PIB6"/>
<dbReference type="SMART" id="SM00355">
    <property type="entry name" value="ZnF_C2H2"/>
    <property type="match status" value="8"/>
</dbReference>
<feature type="region of interest" description="Disordered" evidence="10">
    <location>
        <begin position="698"/>
        <end position="873"/>
    </location>
</feature>
<reference evidence="13" key="2">
    <citation type="submission" date="2019-02" db="EMBL/GenBank/DDBJ databases">
        <title>Opniocepnalus argus Var Kimnra genome.</title>
        <authorList>
            <person name="Zhou C."/>
            <person name="Xiao S."/>
        </authorList>
    </citation>
    <scope>NUCLEOTIDE SEQUENCE [LARGE SCALE GENOMIC DNA]</scope>
</reference>
<keyword evidence="8" id="KW-0539">Nucleus</keyword>
<dbReference type="SUPFAM" id="SSF57667">
    <property type="entry name" value="beta-beta-alpha zinc fingers"/>
    <property type="match status" value="3"/>
</dbReference>
<feature type="region of interest" description="Disordered" evidence="10">
    <location>
        <begin position="1075"/>
        <end position="1214"/>
    </location>
</feature>
<feature type="compositionally biased region" description="Polar residues" evidence="10">
    <location>
        <begin position="861"/>
        <end position="872"/>
    </location>
</feature>
<dbReference type="Proteomes" id="UP000503349">
    <property type="component" value="Chromosome 5"/>
</dbReference>
<feature type="compositionally biased region" description="Basic and acidic residues" evidence="10">
    <location>
        <begin position="1077"/>
        <end position="1088"/>
    </location>
</feature>
<dbReference type="Pfam" id="PF00096">
    <property type="entry name" value="zf-C2H2"/>
    <property type="match status" value="3"/>
</dbReference>
<keyword evidence="5" id="KW-0862">Zinc</keyword>
<dbReference type="PANTHER" id="PTHR24391:SF28">
    <property type="entry name" value="ZINC FINGER E-BOX-BINDING HOMEOBOX 2"/>
    <property type="match status" value="1"/>
</dbReference>
<proteinExistence type="predicted"/>
<dbReference type="EMBL" id="CM015716">
    <property type="protein sequence ID" value="KAF3690071.1"/>
    <property type="molecule type" value="Genomic_DNA"/>
</dbReference>
<dbReference type="Gene3D" id="3.30.160.60">
    <property type="entry name" value="Classic Zinc Finger"/>
    <property type="match status" value="6"/>
</dbReference>
<feature type="compositionally biased region" description="Basic and acidic residues" evidence="10">
    <location>
        <begin position="1176"/>
        <end position="1208"/>
    </location>
</feature>
<keyword evidence="2" id="KW-0479">Metal-binding</keyword>
<keyword evidence="7 12" id="KW-0371">Homeobox</keyword>
<feature type="region of interest" description="Disordered" evidence="10">
    <location>
        <begin position="611"/>
        <end position="641"/>
    </location>
</feature>
<feature type="domain" description="C2H2-type" evidence="11">
    <location>
        <begin position="993"/>
        <end position="1020"/>
    </location>
</feature>
<evidence type="ECO:0000256" key="7">
    <source>
        <dbReference type="ARBA" id="ARBA00023155"/>
    </source>
</evidence>
<evidence type="ECO:0000256" key="9">
    <source>
        <dbReference type="PROSITE-ProRule" id="PRU00042"/>
    </source>
</evidence>
<reference evidence="12 13" key="1">
    <citation type="submission" date="2019-02" db="EMBL/GenBank/DDBJ databases">
        <title>Opniocepnalus argus genome.</title>
        <authorList>
            <person name="Zhou C."/>
            <person name="Xiao S."/>
        </authorList>
    </citation>
    <scope>NUCLEOTIDE SEQUENCE [LARGE SCALE GENOMIC DNA]</scope>
    <source>
        <strain evidence="12">OARG1902GOOAL</strain>
        <tissue evidence="12">Muscle</tissue>
    </source>
</reference>
<feature type="compositionally biased region" description="Polar residues" evidence="10">
    <location>
        <begin position="763"/>
        <end position="783"/>
    </location>
</feature>
<feature type="domain" description="C2H2-type" evidence="11">
    <location>
        <begin position="1021"/>
        <end position="1048"/>
    </location>
</feature>
<organism evidence="12 13">
    <name type="scientific">Channa argus</name>
    <name type="common">Northern snakehead</name>
    <name type="synonym">Ophicephalus argus</name>
    <dbReference type="NCBI Taxonomy" id="215402"/>
    <lineage>
        <taxon>Eukaryota</taxon>
        <taxon>Metazoa</taxon>
        <taxon>Chordata</taxon>
        <taxon>Craniata</taxon>
        <taxon>Vertebrata</taxon>
        <taxon>Euteleostomi</taxon>
        <taxon>Actinopterygii</taxon>
        <taxon>Neopterygii</taxon>
        <taxon>Teleostei</taxon>
        <taxon>Neoteleostei</taxon>
        <taxon>Acanthomorphata</taxon>
        <taxon>Anabantaria</taxon>
        <taxon>Anabantiformes</taxon>
        <taxon>Channoidei</taxon>
        <taxon>Channidae</taxon>
        <taxon>Channa</taxon>
    </lineage>
</organism>
<keyword evidence="13" id="KW-1185">Reference proteome</keyword>
<dbReference type="GO" id="GO:0000981">
    <property type="term" value="F:DNA-binding transcription factor activity, RNA polymerase II-specific"/>
    <property type="evidence" value="ECO:0007669"/>
    <property type="project" value="TreeGrafter"/>
</dbReference>
<evidence type="ECO:0000256" key="1">
    <source>
        <dbReference type="ARBA" id="ARBA00004123"/>
    </source>
</evidence>